<gene>
    <name evidence="3" type="ORF">C2E21_0452</name>
</gene>
<evidence type="ECO:0000313" key="3">
    <source>
        <dbReference type="EMBL" id="PRW61064.1"/>
    </source>
</evidence>
<dbReference type="InterPro" id="IPR011992">
    <property type="entry name" value="EF-hand-dom_pair"/>
</dbReference>
<dbReference type="Gene3D" id="1.10.238.10">
    <property type="entry name" value="EF-hand"/>
    <property type="match status" value="1"/>
</dbReference>
<evidence type="ECO:0000259" key="2">
    <source>
        <dbReference type="PROSITE" id="PS50222"/>
    </source>
</evidence>
<dbReference type="SUPFAM" id="SSF47473">
    <property type="entry name" value="EF-hand"/>
    <property type="match status" value="1"/>
</dbReference>
<dbReference type="PROSITE" id="PS00018">
    <property type="entry name" value="EF_HAND_1"/>
    <property type="match status" value="1"/>
</dbReference>
<dbReference type="Proteomes" id="UP000239899">
    <property type="component" value="Unassembled WGS sequence"/>
</dbReference>
<dbReference type="EMBL" id="LHPG02000001">
    <property type="protein sequence ID" value="PRW61064.1"/>
    <property type="molecule type" value="Genomic_DNA"/>
</dbReference>
<evidence type="ECO:0000313" key="4">
    <source>
        <dbReference type="Proteomes" id="UP000239899"/>
    </source>
</evidence>
<feature type="domain" description="EF-hand" evidence="2">
    <location>
        <begin position="169"/>
        <end position="204"/>
    </location>
</feature>
<comment type="caution">
    <text evidence="3">The sequence shown here is derived from an EMBL/GenBank/DDBJ whole genome shotgun (WGS) entry which is preliminary data.</text>
</comment>
<keyword evidence="1" id="KW-0106">Calcium</keyword>
<dbReference type="AlphaFoldDB" id="A0A2P6U421"/>
<organism evidence="3 4">
    <name type="scientific">Chlorella sorokiniana</name>
    <name type="common">Freshwater green alga</name>
    <dbReference type="NCBI Taxonomy" id="3076"/>
    <lineage>
        <taxon>Eukaryota</taxon>
        <taxon>Viridiplantae</taxon>
        <taxon>Chlorophyta</taxon>
        <taxon>core chlorophytes</taxon>
        <taxon>Trebouxiophyceae</taxon>
        <taxon>Chlorellales</taxon>
        <taxon>Chlorellaceae</taxon>
        <taxon>Chlorella clade</taxon>
        <taxon>Chlorella</taxon>
    </lineage>
</organism>
<dbReference type="InterPro" id="IPR002048">
    <property type="entry name" value="EF_hand_dom"/>
</dbReference>
<evidence type="ECO:0000256" key="1">
    <source>
        <dbReference type="ARBA" id="ARBA00022837"/>
    </source>
</evidence>
<name>A0A2P6U421_CHLSO</name>
<dbReference type="InterPro" id="IPR018247">
    <property type="entry name" value="EF_Hand_1_Ca_BS"/>
</dbReference>
<dbReference type="PROSITE" id="PS50222">
    <property type="entry name" value="EF_HAND_2"/>
    <property type="match status" value="1"/>
</dbReference>
<dbReference type="GO" id="GO:0005509">
    <property type="term" value="F:calcium ion binding"/>
    <property type="evidence" value="ECO:0007669"/>
    <property type="project" value="InterPro"/>
</dbReference>
<keyword evidence="4" id="KW-1185">Reference proteome</keyword>
<accession>A0A2P6U421</accession>
<proteinExistence type="predicted"/>
<protein>
    <submittedName>
        <fullName evidence="3">Glycerol-3-phosphate dehydrogenase</fullName>
    </submittedName>
</protein>
<reference evidence="3 4" key="1">
    <citation type="journal article" date="2018" name="Plant J.">
        <title>Genome sequences of Chlorella sorokiniana UTEX 1602 and Micractinium conductrix SAG 241.80: implications to maltose excretion by a green alga.</title>
        <authorList>
            <person name="Arriola M.B."/>
            <person name="Velmurugan N."/>
            <person name="Zhang Y."/>
            <person name="Plunkett M.H."/>
            <person name="Hondzo H."/>
            <person name="Barney B.M."/>
        </authorList>
    </citation>
    <scope>NUCLEOTIDE SEQUENCE [LARGE SCALE GENOMIC DNA]</scope>
    <source>
        <strain evidence="4">UTEX 1602</strain>
    </source>
</reference>
<sequence length="267" mass="29373">MHASSLSITRPAAARLGARSRAPASVRAAAPLGGNNALPSLQRIERLDTATLHKYHDLDLAENELNTYCSTLPPEGQPERCWQAYSFLERKRDAAAAQEACEAAPGGGGTCADLEHLNTMAHELLMTGSMDDLVATFSTLARVEEMRAARSAAQAEEEEDVMERVFNTEEEEYLHSLFCSMDANGDGRLSMAEFRQSMAMLGDELDGSTVALIGDAMELEGFITEEQFRDIVEAEAINSKSEVAQLWRHHHLNPSKRRPVAVPRLSW</sequence>